<proteinExistence type="predicted"/>
<dbReference type="GO" id="GO:0035925">
    <property type="term" value="F:mRNA 3'-UTR AU-rich region binding"/>
    <property type="evidence" value="ECO:0007669"/>
    <property type="project" value="TreeGrafter"/>
</dbReference>
<dbReference type="GO" id="GO:0070402">
    <property type="term" value="F:NADPH binding"/>
    <property type="evidence" value="ECO:0007669"/>
    <property type="project" value="TreeGrafter"/>
</dbReference>
<dbReference type="Gene3D" id="3.40.50.720">
    <property type="entry name" value="NAD(P)-binding Rossmann-like Domain"/>
    <property type="match status" value="1"/>
</dbReference>
<dbReference type="GO" id="GO:0005829">
    <property type="term" value="C:cytosol"/>
    <property type="evidence" value="ECO:0007669"/>
    <property type="project" value="TreeGrafter"/>
</dbReference>
<dbReference type="SMART" id="SM00829">
    <property type="entry name" value="PKS_ER"/>
    <property type="match status" value="1"/>
</dbReference>
<dbReference type="InterPro" id="IPR020843">
    <property type="entry name" value="ER"/>
</dbReference>
<dbReference type="GO" id="GO:0003960">
    <property type="term" value="F:quinone reductase (NADPH) activity"/>
    <property type="evidence" value="ECO:0007669"/>
    <property type="project" value="TreeGrafter"/>
</dbReference>
<dbReference type="STRING" id="474950.SAMN05421771_0683"/>
<protein>
    <submittedName>
        <fullName evidence="4">NADPH:quinone reductase</fullName>
    </submittedName>
</protein>
<evidence type="ECO:0000256" key="2">
    <source>
        <dbReference type="ARBA" id="ARBA00023002"/>
    </source>
</evidence>
<dbReference type="Pfam" id="PF08240">
    <property type="entry name" value="ADH_N"/>
    <property type="match status" value="1"/>
</dbReference>
<sequence length="302" mass="31095">MKAAVLHEYGGPSKLQYEDFDDPVAGTGELLVRVAAASINPIDYKMRSGEARTRFPVEFPAILGRDFSGVVRTVGEGVTGFEGGERVMGLAWKTYAELVVVKASDTVRVPDTMELTTAAALPLVLLTGGQLIRLGTAIEQGQTVLVSGAVGGVGRAAVRTAKIAGAKVIAGVRKKQMDEAQEIGADQVIALDDDEAMAKVGFLDAVADTVGGKTAEALLGKVKQGGVFASVLGPPANAAMHPTVKVVPVMAKPDAGMLAELAEEVASGRLVIPIDRMLPLAEAGEGQAAAEKGGIGKVLLTV</sequence>
<dbReference type="CDD" id="cd05289">
    <property type="entry name" value="MDR_like_2"/>
    <property type="match status" value="1"/>
</dbReference>
<keyword evidence="1" id="KW-0521">NADP</keyword>
<evidence type="ECO:0000313" key="5">
    <source>
        <dbReference type="Proteomes" id="UP000199024"/>
    </source>
</evidence>
<dbReference type="SUPFAM" id="SSF51735">
    <property type="entry name" value="NAD(P)-binding Rossmann-fold domains"/>
    <property type="match status" value="1"/>
</dbReference>
<dbReference type="InterPro" id="IPR013154">
    <property type="entry name" value="ADH-like_N"/>
</dbReference>
<dbReference type="Pfam" id="PF13602">
    <property type="entry name" value="ADH_zinc_N_2"/>
    <property type="match status" value="1"/>
</dbReference>
<reference evidence="4 5" key="1">
    <citation type="submission" date="2016-10" db="EMBL/GenBank/DDBJ databases">
        <authorList>
            <person name="de Groot N.N."/>
        </authorList>
    </citation>
    <scope>NUCLEOTIDE SEQUENCE [LARGE SCALE GENOMIC DNA]</scope>
    <source>
        <strain evidence="4 5">DSM 21001</strain>
    </source>
</reference>
<name>A0A1I6LGL9_9BACT</name>
<dbReference type="InterPro" id="IPR036291">
    <property type="entry name" value="NAD(P)-bd_dom_sf"/>
</dbReference>
<organism evidence="4 5">
    <name type="scientific">Granulicella pectinivorans</name>
    <dbReference type="NCBI Taxonomy" id="474950"/>
    <lineage>
        <taxon>Bacteria</taxon>
        <taxon>Pseudomonadati</taxon>
        <taxon>Acidobacteriota</taxon>
        <taxon>Terriglobia</taxon>
        <taxon>Terriglobales</taxon>
        <taxon>Acidobacteriaceae</taxon>
        <taxon>Granulicella</taxon>
    </lineage>
</organism>
<dbReference type="PANTHER" id="PTHR48106">
    <property type="entry name" value="QUINONE OXIDOREDUCTASE PIG3-RELATED"/>
    <property type="match status" value="1"/>
</dbReference>
<evidence type="ECO:0000259" key="3">
    <source>
        <dbReference type="SMART" id="SM00829"/>
    </source>
</evidence>
<evidence type="ECO:0000256" key="1">
    <source>
        <dbReference type="ARBA" id="ARBA00022857"/>
    </source>
</evidence>
<dbReference type="RefSeq" id="WP_089836624.1">
    <property type="nucleotide sequence ID" value="NZ_FOZL01000001.1"/>
</dbReference>
<evidence type="ECO:0000313" key="4">
    <source>
        <dbReference type="EMBL" id="SFS02470.1"/>
    </source>
</evidence>
<accession>A0A1I6LGL9</accession>
<dbReference type="Proteomes" id="UP000199024">
    <property type="component" value="Unassembled WGS sequence"/>
</dbReference>
<dbReference type="Gene3D" id="3.90.180.10">
    <property type="entry name" value="Medium-chain alcohol dehydrogenases, catalytic domain"/>
    <property type="match status" value="1"/>
</dbReference>
<gene>
    <name evidence="4" type="ORF">SAMN05421771_0683</name>
</gene>
<keyword evidence="5" id="KW-1185">Reference proteome</keyword>
<dbReference type="PANTHER" id="PTHR48106:SF13">
    <property type="entry name" value="QUINONE OXIDOREDUCTASE-RELATED"/>
    <property type="match status" value="1"/>
</dbReference>
<dbReference type="EMBL" id="FOZL01000001">
    <property type="protein sequence ID" value="SFS02470.1"/>
    <property type="molecule type" value="Genomic_DNA"/>
</dbReference>
<dbReference type="OrthoDB" id="9792162at2"/>
<dbReference type="AlphaFoldDB" id="A0A1I6LGL9"/>
<keyword evidence="2" id="KW-0560">Oxidoreductase</keyword>
<feature type="domain" description="Enoyl reductase (ER)" evidence="3">
    <location>
        <begin position="10"/>
        <end position="300"/>
    </location>
</feature>
<dbReference type="SUPFAM" id="SSF50129">
    <property type="entry name" value="GroES-like"/>
    <property type="match status" value="1"/>
</dbReference>
<dbReference type="InterPro" id="IPR011032">
    <property type="entry name" value="GroES-like_sf"/>
</dbReference>